<organism evidence="3 4">
    <name type="scientific">Ramularia collo-cygni</name>
    <dbReference type="NCBI Taxonomy" id="112498"/>
    <lineage>
        <taxon>Eukaryota</taxon>
        <taxon>Fungi</taxon>
        <taxon>Dikarya</taxon>
        <taxon>Ascomycota</taxon>
        <taxon>Pezizomycotina</taxon>
        <taxon>Dothideomycetes</taxon>
        <taxon>Dothideomycetidae</taxon>
        <taxon>Mycosphaerellales</taxon>
        <taxon>Mycosphaerellaceae</taxon>
        <taxon>Ramularia</taxon>
    </lineage>
</organism>
<reference evidence="3 4" key="1">
    <citation type="submission" date="2016-03" db="EMBL/GenBank/DDBJ databases">
        <authorList>
            <person name="Ploux O."/>
        </authorList>
    </citation>
    <scope>NUCLEOTIDE SEQUENCE [LARGE SCALE GENOMIC DNA]</scope>
    <source>
        <strain evidence="3 4">URUG2</strain>
    </source>
</reference>
<feature type="compositionally biased region" description="Low complexity" evidence="1">
    <location>
        <begin position="63"/>
        <end position="79"/>
    </location>
</feature>
<feature type="region of interest" description="Disordered" evidence="1">
    <location>
        <begin position="1"/>
        <end position="108"/>
    </location>
</feature>
<evidence type="ECO:0000313" key="3">
    <source>
        <dbReference type="EMBL" id="CZT18584.1"/>
    </source>
</evidence>
<keyword evidence="2" id="KW-0812">Transmembrane</keyword>
<evidence type="ECO:0000313" key="4">
    <source>
        <dbReference type="Proteomes" id="UP000225277"/>
    </source>
</evidence>
<feature type="compositionally biased region" description="Polar residues" evidence="1">
    <location>
        <begin position="39"/>
        <end position="51"/>
    </location>
</feature>
<feature type="transmembrane region" description="Helical" evidence="2">
    <location>
        <begin position="287"/>
        <end position="307"/>
    </location>
</feature>
<gene>
    <name evidence="3" type="ORF">RCC_04428</name>
</gene>
<keyword evidence="4" id="KW-1185">Reference proteome</keyword>
<dbReference type="Proteomes" id="UP000225277">
    <property type="component" value="Unassembled WGS sequence"/>
</dbReference>
<dbReference type="AlphaFoldDB" id="A0A2D3V7P1"/>
<feature type="compositionally biased region" description="Polar residues" evidence="1">
    <location>
        <begin position="1"/>
        <end position="10"/>
    </location>
</feature>
<dbReference type="OrthoDB" id="3643125at2759"/>
<proteinExistence type="predicted"/>
<evidence type="ECO:0000256" key="2">
    <source>
        <dbReference type="SAM" id="Phobius"/>
    </source>
</evidence>
<dbReference type="EMBL" id="FJUY01000006">
    <property type="protein sequence ID" value="CZT18584.1"/>
    <property type="molecule type" value="Genomic_DNA"/>
</dbReference>
<protein>
    <submittedName>
        <fullName evidence="3">Uncharacterized protein</fullName>
    </submittedName>
</protein>
<sequence length="325" mass="35949">MSNPASSSIRISRCELARLHREPSQSSTLEDCRKRKLQETATQTPNTTGSATKKHRGRPAKATSTPSSQSSGLSGDSTPFTARPGYPLDSRGELPTPEGSPQHTPETELHDIVMVENTPVAGNMNSSNNIFDEDQSFDDTSIVPDTPLPEQPTYEGIEIQDRQSPFVRLATELENPFIGSPIESDFLRRFASISSDRESDNVHYTVRGGGDHEDRDYQAEADGLRESRSALRVNLEASTALVHTLQNRLVQNEGDTVANRALLAQAQADLIEAQERVEGVRTSMRRLGSILAIVVFGATVYVLWVWLNGPEMAYIRKRRTDLLME</sequence>
<accession>A0A2D3V7P1</accession>
<dbReference type="RefSeq" id="XP_023625474.1">
    <property type="nucleotide sequence ID" value="XM_023769706.1"/>
</dbReference>
<evidence type="ECO:0000256" key="1">
    <source>
        <dbReference type="SAM" id="MobiDB-lite"/>
    </source>
</evidence>
<feature type="compositionally biased region" description="Basic and acidic residues" evidence="1">
    <location>
        <begin position="12"/>
        <end position="23"/>
    </location>
</feature>
<keyword evidence="2" id="KW-0472">Membrane</keyword>
<name>A0A2D3V7P1_9PEZI</name>
<dbReference type="GeneID" id="35599603"/>
<keyword evidence="2" id="KW-1133">Transmembrane helix</keyword>